<feature type="compositionally biased region" description="Basic and acidic residues" evidence="1">
    <location>
        <begin position="200"/>
        <end position="213"/>
    </location>
</feature>
<feature type="compositionally biased region" description="Basic and acidic residues" evidence="1">
    <location>
        <begin position="973"/>
        <end position="989"/>
    </location>
</feature>
<feature type="region of interest" description="Disordered" evidence="1">
    <location>
        <begin position="973"/>
        <end position="999"/>
    </location>
</feature>
<evidence type="ECO:0000256" key="1">
    <source>
        <dbReference type="SAM" id="MobiDB-lite"/>
    </source>
</evidence>
<dbReference type="Pfam" id="PF00005">
    <property type="entry name" value="ABC_tran"/>
    <property type="match status" value="1"/>
</dbReference>
<dbReference type="PANTHER" id="PTHR13593:SF140">
    <property type="entry name" value="PLC-LIKE PHOSPHODIESTERASE"/>
    <property type="match status" value="1"/>
</dbReference>
<reference evidence="5" key="1">
    <citation type="journal article" date="2019" name="Int. J. Syst. Evol. Microbiol.">
        <title>The Global Catalogue of Microorganisms (GCM) 10K type strain sequencing project: providing services to taxonomists for standard genome sequencing and annotation.</title>
        <authorList>
            <consortium name="The Broad Institute Genomics Platform"/>
            <consortium name="The Broad Institute Genome Sequencing Center for Infectious Disease"/>
            <person name="Wu L."/>
            <person name="Ma J."/>
        </authorList>
    </citation>
    <scope>NUCLEOTIDE SEQUENCE [LARGE SCALE GENOMIC DNA]</scope>
    <source>
        <strain evidence="5">JCM 18306</strain>
    </source>
</reference>
<dbReference type="SUPFAM" id="SSF51695">
    <property type="entry name" value="PLC-like phosphodiesterases"/>
    <property type="match status" value="1"/>
</dbReference>
<keyword evidence="2" id="KW-1133">Transmembrane helix</keyword>
<gene>
    <name evidence="4" type="ORF">GCM10023323_14510</name>
</gene>
<dbReference type="Gene3D" id="3.20.20.190">
    <property type="entry name" value="Phosphatidylinositol (PI) phosphodiesterase"/>
    <property type="match status" value="1"/>
</dbReference>
<evidence type="ECO:0000313" key="4">
    <source>
        <dbReference type="EMBL" id="GAA5205794.1"/>
    </source>
</evidence>
<feature type="transmembrane region" description="Helical" evidence="2">
    <location>
        <begin position="652"/>
        <end position="671"/>
    </location>
</feature>
<dbReference type="InterPro" id="IPR051057">
    <property type="entry name" value="PI-PLC_domain"/>
</dbReference>
<dbReference type="PANTHER" id="PTHR13593">
    <property type="match status" value="1"/>
</dbReference>
<proteinExistence type="predicted"/>
<feature type="transmembrane region" description="Helical" evidence="2">
    <location>
        <begin position="526"/>
        <end position="545"/>
    </location>
</feature>
<keyword evidence="5" id="KW-1185">Reference proteome</keyword>
<dbReference type="InterPro" id="IPR003439">
    <property type="entry name" value="ABC_transporter-like_ATP-bd"/>
</dbReference>
<evidence type="ECO:0000313" key="5">
    <source>
        <dbReference type="Proteomes" id="UP001499878"/>
    </source>
</evidence>
<dbReference type="Pfam" id="PF26146">
    <property type="entry name" value="PI-PLC_X"/>
    <property type="match status" value="1"/>
</dbReference>
<dbReference type="SUPFAM" id="SSF52540">
    <property type="entry name" value="P-loop containing nucleoside triphosphate hydrolases"/>
    <property type="match status" value="1"/>
</dbReference>
<organism evidence="4 5">
    <name type="scientific">Streptomyces thinghirensis</name>
    <dbReference type="NCBI Taxonomy" id="551547"/>
    <lineage>
        <taxon>Bacteria</taxon>
        <taxon>Bacillati</taxon>
        <taxon>Actinomycetota</taxon>
        <taxon>Actinomycetes</taxon>
        <taxon>Kitasatosporales</taxon>
        <taxon>Streptomycetaceae</taxon>
        <taxon>Streptomyces</taxon>
    </lineage>
</organism>
<feature type="domain" description="ABC transporter" evidence="3">
    <location>
        <begin position="9"/>
        <end position="65"/>
    </location>
</feature>
<dbReference type="InterPro" id="IPR017946">
    <property type="entry name" value="PLC-like_Pdiesterase_TIM-brl"/>
</dbReference>
<keyword evidence="2" id="KW-0472">Membrane</keyword>
<keyword evidence="2" id="KW-0812">Transmembrane</keyword>
<name>A0ABP9T0B0_9ACTN</name>
<evidence type="ECO:0000256" key="2">
    <source>
        <dbReference type="SAM" id="Phobius"/>
    </source>
</evidence>
<comment type="caution">
    <text evidence="4">The sequence shown here is derived from an EMBL/GenBank/DDBJ whole genome shotgun (WGS) entry which is preliminary data.</text>
</comment>
<feature type="transmembrane region" description="Helical" evidence="2">
    <location>
        <begin position="258"/>
        <end position="277"/>
    </location>
</feature>
<protein>
    <submittedName>
        <fullName evidence="4">PI-PLC domain-containing protein</fullName>
    </submittedName>
</protein>
<dbReference type="Gene3D" id="3.40.50.300">
    <property type="entry name" value="P-loop containing nucleotide triphosphate hydrolases"/>
    <property type="match status" value="1"/>
</dbReference>
<dbReference type="CDD" id="cd08588">
    <property type="entry name" value="PI-PLCc_At5g67130_like"/>
    <property type="match status" value="1"/>
</dbReference>
<feature type="transmembrane region" description="Helical" evidence="2">
    <location>
        <begin position="609"/>
        <end position="632"/>
    </location>
</feature>
<sequence length="999" mass="108039">MHRRGTRAERERRVEELLDLVSLPGHTMEALPGQLSGGQRRRVAIALALALALEPELIVADEPTSALDVSVRAQILNLLVDLRARLGLGMVFISHDVQTVCYLADRIAVLYPGRSSRRAGRRGLRRLAPPVHRGAALRHAEPAGTPRTDRPARAGALGHQPALRLPVPHPLREGGRRVRHRLPGGDGRSRRTSLALRTPPAERRRGGSPERRLTGIGRPGRGMSVMAFATRTPCRTTVGRNENGAMNALVRRSPWVEVLVWCVAVLSLTVLAAAAVVRSTVLDPKFYGQVLEDERAYQRFYDEVLVDPGSTPLARELLDRLPVPQSTITSNLKVVIPPETLRAMGDRQIAEVIQYLEGNRDRLRVTVDLEPVVANVERLSRAYFGDAVAALQQRSEPDFQAFVQRLSELAAQVVAGEAPLEGLPSLPLSHGQAVAATDALMRLVPSDARAVTRPTVRTALERGDVAAALAAVAPVALTDQVRAAAAELLRDAGRGAWVITVDLDPSHEALAPVDRARSITRLFQEVVEPAAAVLCAAALTLLWFLTPSPTKRRLMPLGWVPAAAASVMALSVLLLRLTPGVALFDTPEAWPPSAADLLGDIQATAVDQLLTSATVVAVILLAAGALLITVGWVWQTRPGVPVLTDPRHGPTLTFAVTACALVGTMLAPVAITGSSPRICQGSAELCDARYDEIAQLASHNAMATTADRFIGPLQDPDIVGQLNAGVRVLLLDTHRWERPEEVAERLSTSDFSPALRRRLTSILERVNPPHPGMWLCHSVCGAGALELAPTLRQIGDWLRANPTEVVTLILQDGVDSVAIQSAFRQAGLSDLLFEPDADPDRPWPKLGDMIDSGRRLVVFAEKADGPAPWYRNLYRYGMETPFAFRSPDEMSCLPNRGGADKRLFLLNHFVTAGGGLRLDAGLVNSRQRVLERAHTCERQRGRPVNFIAVDYATIGDALGAVAELNAERLADDSRFPVGRSPDRLRDAHGTRTSGGGQGT</sequence>
<dbReference type="EMBL" id="BAABJR010000003">
    <property type="protein sequence ID" value="GAA5205794.1"/>
    <property type="molecule type" value="Genomic_DNA"/>
</dbReference>
<accession>A0ABP9T0B0</accession>
<feature type="region of interest" description="Disordered" evidence="1">
    <location>
        <begin position="129"/>
        <end position="221"/>
    </location>
</feature>
<evidence type="ECO:0000259" key="3">
    <source>
        <dbReference type="Pfam" id="PF00005"/>
    </source>
</evidence>
<feature type="transmembrane region" description="Helical" evidence="2">
    <location>
        <begin position="557"/>
        <end position="577"/>
    </location>
</feature>
<dbReference type="InterPro" id="IPR027417">
    <property type="entry name" value="P-loop_NTPase"/>
</dbReference>
<dbReference type="Proteomes" id="UP001499878">
    <property type="component" value="Unassembled WGS sequence"/>
</dbReference>